<dbReference type="PRINTS" id="PR00040">
    <property type="entry name" value="HTHMERR"/>
</dbReference>
<dbReference type="SMART" id="SM00422">
    <property type="entry name" value="HTH_MERR"/>
    <property type="match status" value="1"/>
</dbReference>
<dbReference type="AlphaFoldDB" id="A0A1L8CP11"/>
<dbReference type="PANTHER" id="PTHR30204:SF92">
    <property type="entry name" value="HTH-TYPE TRANSCRIPTIONAL REGULATOR ZNTR"/>
    <property type="match status" value="1"/>
</dbReference>
<dbReference type="EMBL" id="BDFD01000013">
    <property type="protein sequence ID" value="GAV20660.1"/>
    <property type="molecule type" value="Genomic_DNA"/>
</dbReference>
<dbReference type="GO" id="GO:0003677">
    <property type="term" value="F:DNA binding"/>
    <property type="evidence" value="ECO:0007669"/>
    <property type="project" value="UniProtKB-KW"/>
</dbReference>
<dbReference type="PROSITE" id="PS00552">
    <property type="entry name" value="HTH_MERR_1"/>
    <property type="match status" value="1"/>
</dbReference>
<gene>
    <name evidence="3" type="ORF">MMIC_P1632</name>
</gene>
<feature type="domain" description="HTH merR-type" evidence="2">
    <location>
        <begin position="11"/>
        <end position="80"/>
    </location>
</feature>
<name>A0A1L8CP11_9PROT</name>
<evidence type="ECO:0000259" key="2">
    <source>
        <dbReference type="PROSITE" id="PS50937"/>
    </source>
</evidence>
<dbReference type="InterPro" id="IPR009061">
    <property type="entry name" value="DNA-bd_dom_put_sf"/>
</dbReference>
<evidence type="ECO:0000313" key="3">
    <source>
        <dbReference type="EMBL" id="GAV20660.1"/>
    </source>
</evidence>
<sequence>MDYTPWFIIPAMKIGELSKMTSVSIDTVRYYEQRGLIPRVARTQAGYRQYTSNDITRLKFIVQAKELGFTLDEIGQLLSISTDGRSCGQIKAVAEGKADEIKMRIQKLSHMRQILLTLAEQCEQTSDADTCPILKVLEDVQ</sequence>
<keyword evidence="4" id="KW-1185">Reference proteome</keyword>
<dbReference type="Gene3D" id="1.10.1660.10">
    <property type="match status" value="1"/>
</dbReference>
<dbReference type="GO" id="GO:0003700">
    <property type="term" value="F:DNA-binding transcription factor activity"/>
    <property type="evidence" value="ECO:0007669"/>
    <property type="project" value="InterPro"/>
</dbReference>
<reference evidence="3 4" key="1">
    <citation type="journal article" date="2017" name="Arch. Microbiol.">
        <title>Mariprofundus micogutta sp. nov., a novel iron-oxidizing zetaproteobacterium isolated from a deep-sea hydrothermal field at the Bayonnaise knoll of the Izu-Ogasawara arc, and a description of Mariprofundales ord. nov. and Zetaproteobacteria classis nov.</title>
        <authorList>
            <person name="Makita H."/>
            <person name="Tanaka E."/>
            <person name="Mitsunobu S."/>
            <person name="Miyazaki M."/>
            <person name="Nunoura T."/>
            <person name="Uematsu K."/>
            <person name="Takaki Y."/>
            <person name="Nishi S."/>
            <person name="Shimamura S."/>
            <person name="Takai K."/>
        </authorList>
    </citation>
    <scope>NUCLEOTIDE SEQUENCE [LARGE SCALE GENOMIC DNA]</scope>
    <source>
        <strain evidence="3 4">ET2</strain>
    </source>
</reference>
<organism evidence="3 4">
    <name type="scientific">Mariprofundus micogutta</name>
    <dbReference type="NCBI Taxonomy" id="1921010"/>
    <lineage>
        <taxon>Bacteria</taxon>
        <taxon>Pseudomonadati</taxon>
        <taxon>Pseudomonadota</taxon>
        <taxon>Candidatius Mariprofundia</taxon>
        <taxon>Mariprofundales</taxon>
        <taxon>Mariprofundaceae</taxon>
        <taxon>Mariprofundus</taxon>
    </lineage>
</organism>
<dbReference type="InterPro" id="IPR000551">
    <property type="entry name" value="MerR-type_HTH_dom"/>
</dbReference>
<dbReference type="CDD" id="cd04770">
    <property type="entry name" value="HTH_HMRTR"/>
    <property type="match status" value="1"/>
</dbReference>
<proteinExistence type="predicted"/>
<comment type="caution">
    <text evidence="3">The sequence shown here is derived from an EMBL/GenBank/DDBJ whole genome shotgun (WGS) entry which is preliminary data.</text>
</comment>
<dbReference type="Proteomes" id="UP000231632">
    <property type="component" value="Unassembled WGS sequence"/>
</dbReference>
<evidence type="ECO:0000313" key="4">
    <source>
        <dbReference type="Proteomes" id="UP000231632"/>
    </source>
</evidence>
<evidence type="ECO:0000256" key="1">
    <source>
        <dbReference type="ARBA" id="ARBA00023125"/>
    </source>
</evidence>
<dbReference type="STRING" id="1921010.MMIC_P1632"/>
<protein>
    <submittedName>
        <fullName evidence="3">MerR family transcriptional regulator, copper efflux regulator</fullName>
    </submittedName>
</protein>
<dbReference type="PANTHER" id="PTHR30204">
    <property type="entry name" value="REDOX-CYCLING DRUG-SENSING TRANSCRIPTIONAL ACTIVATOR SOXR"/>
    <property type="match status" value="1"/>
</dbReference>
<dbReference type="Pfam" id="PF13411">
    <property type="entry name" value="MerR_1"/>
    <property type="match status" value="1"/>
</dbReference>
<keyword evidence="1" id="KW-0238">DNA-binding</keyword>
<dbReference type="PROSITE" id="PS50937">
    <property type="entry name" value="HTH_MERR_2"/>
    <property type="match status" value="1"/>
</dbReference>
<accession>A0A1L8CP11</accession>
<dbReference type="SUPFAM" id="SSF46955">
    <property type="entry name" value="Putative DNA-binding domain"/>
    <property type="match status" value="1"/>
</dbReference>
<dbReference type="InterPro" id="IPR047057">
    <property type="entry name" value="MerR_fam"/>
</dbReference>